<dbReference type="Proteomes" id="UP000199161">
    <property type="component" value="Unassembled WGS sequence"/>
</dbReference>
<dbReference type="EMBL" id="FOKW01000008">
    <property type="protein sequence ID" value="SFC40664.1"/>
    <property type="molecule type" value="Genomic_DNA"/>
</dbReference>
<keyword evidence="1" id="KW-0472">Membrane</keyword>
<protein>
    <submittedName>
        <fullName evidence="3">SPW repeat-containing protein</fullName>
    </submittedName>
</protein>
<feature type="domain" description="SPW repeat-containing integral membrane" evidence="2">
    <location>
        <begin position="22"/>
        <end position="116"/>
    </location>
</feature>
<feature type="transmembrane region" description="Helical" evidence="1">
    <location>
        <begin position="20"/>
        <end position="42"/>
    </location>
</feature>
<dbReference type="RefSeq" id="WP_089788875.1">
    <property type="nucleotide sequence ID" value="NZ_FOKW01000008.1"/>
</dbReference>
<keyword evidence="1" id="KW-1133">Transmembrane helix</keyword>
<evidence type="ECO:0000313" key="4">
    <source>
        <dbReference type="Proteomes" id="UP000199161"/>
    </source>
</evidence>
<organism evidence="3 4">
    <name type="scientific">Natronobacterium haloterrestre</name>
    <name type="common">Halobiforma haloterrestris</name>
    <dbReference type="NCBI Taxonomy" id="148448"/>
    <lineage>
        <taxon>Archaea</taxon>
        <taxon>Methanobacteriati</taxon>
        <taxon>Methanobacteriota</taxon>
        <taxon>Stenosarchaea group</taxon>
        <taxon>Halobacteria</taxon>
        <taxon>Halobacteriales</taxon>
        <taxon>Natrialbaceae</taxon>
        <taxon>Natronobacterium</taxon>
    </lineage>
</organism>
<feature type="transmembrane region" description="Helical" evidence="1">
    <location>
        <begin position="48"/>
        <end position="67"/>
    </location>
</feature>
<proteinExistence type="predicted"/>
<reference evidence="4" key="1">
    <citation type="submission" date="2016-10" db="EMBL/GenBank/DDBJ databases">
        <authorList>
            <person name="Varghese N."/>
            <person name="Submissions S."/>
        </authorList>
    </citation>
    <scope>NUCLEOTIDE SEQUENCE [LARGE SCALE GENOMIC DNA]</scope>
    <source>
        <strain evidence="4">DSM 13078</strain>
    </source>
</reference>
<evidence type="ECO:0000256" key="1">
    <source>
        <dbReference type="SAM" id="Phobius"/>
    </source>
</evidence>
<keyword evidence="4" id="KW-1185">Reference proteome</keyword>
<sequence length="134" mass="13361">MTTSDSRSIRRASPTAQRAIGLAAGIGAWTVFSGVFFTGTGWIVPHNLLVGVAIATTAAFAAAFPGGGPLPVPGLVPRLLTGLLGAWLLASAFVFGLSGILFWNNVVVGAVVAVLGIASVVANRGTADVSATAT</sequence>
<keyword evidence="1" id="KW-0812">Transmembrane</keyword>
<feature type="transmembrane region" description="Helical" evidence="1">
    <location>
        <begin position="102"/>
        <end position="122"/>
    </location>
</feature>
<dbReference type="InterPro" id="IPR005530">
    <property type="entry name" value="SPW"/>
</dbReference>
<evidence type="ECO:0000259" key="2">
    <source>
        <dbReference type="Pfam" id="PF03779"/>
    </source>
</evidence>
<dbReference type="OrthoDB" id="204305at2157"/>
<dbReference type="Pfam" id="PF03779">
    <property type="entry name" value="SPW"/>
    <property type="match status" value="1"/>
</dbReference>
<dbReference type="AlphaFoldDB" id="A0A1I1IWP9"/>
<name>A0A1I1IWP9_NATHA</name>
<accession>A0A1I1IWP9</accession>
<gene>
    <name evidence="3" type="ORF">SAMN05444422_10816</name>
</gene>
<evidence type="ECO:0000313" key="3">
    <source>
        <dbReference type="EMBL" id="SFC40664.1"/>
    </source>
</evidence>
<feature type="transmembrane region" description="Helical" evidence="1">
    <location>
        <begin position="79"/>
        <end position="96"/>
    </location>
</feature>